<evidence type="ECO:0000256" key="8">
    <source>
        <dbReference type="SAM" id="Phobius"/>
    </source>
</evidence>
<evidence type="ECO:0000256" key="3">
    <source>
        <dbReference type="ARBA" id="ARBA00022723"/>
    </source>
</evidence>
<reference evidence="9" key="1">
    <citation type="submission" date="2021-07" db="EMBL/GenBank/DDBJ databases">
        <authorList>
            <person name="Branca A.L. A."/>
        </authorList>
    </citation>
    <scope>NUCLEOTIDE SEQUENCE</scope>
</reference>
<dbReference type="GO" id="GO:0005506">
    <property type="term" value="F:iron ion binding"/>
    <property type="evidence" value="ECO:0007669"/>
    <property type="project" value="InterPro"/>
</dbReference>
<evidence type="ECO:0000256" key="7">
    <source>
        <dbReference type="PIRSR" id="PIRSR602401-1"/>
    </source>
</evidence>
<dbReference type="Gene3D" id="1.10.630.10">
    <property type="entry name" value="Cytochrome P450"/>
    <property type="match status" value="2"/>
</dbReference>
<keyword evidence="5 7" id="KW-0408">Iron</keyword>
<dbReference type="InterPro" id="IPR050121">
    <property type="entry name" value="Cytochrome_P450_monoxygenase"/>
</dbReference>
<gene>
    <name evidence="9" type="ORF">PSALAMII_LOCUS1357</name>
</gene>
<dbReference type="GO" id="GO:0043386">
    <property type="term" value="P:mycotoxin biosynthetic process"/>
    <property type="evidence" value="ECO:0007669"/>
    <property type="project" value="UniProtKB-ARBA"/>
</dbReference>
<keyword evidence="4" id="KW-0560">Oxidoreductase</keyword>
<dbReference type="InterPro" id="IPR036396">
    <property type="entry name" value="Cyt_P450_sf"/>
</dbReference>
<evidence type="ECO:0000313" key="9">
    <source>
        <dbReference type="EMBL" id="CAG8279561.1"/>
    </source>
</evidence>
<evidence type="ECO:0000256" key="5">
    <source>
        <dbReference type="ARBA" id="ARBA00023004"/>
    </source>
</evidence>
<dbReference type="GO" id="GO:0004497">
    <property type="term" value="F:monooxygenase activity"/>
    <property type="evidence" value="ECO:0007669"/>
    <property type="project" value="UniProtKB-KW"/>
</dbReference>
<evidence type="ECO:0000313" key="10">
    <source>
        <dbReference type="Proteomes" id="UP001152592"/>
    </source>
</evidence>
<comment type="similarity">
    <text evidence="2">Belongs to the cytochrome P450 family.</text>
</comment>
<sequence>MKLILSLLSGISLHLIIYRHGDWDTKSPVIVLAHILALTIGMIGSNRYLSSNNTWADSLSGTSSGLAYHLIGVYGSMLVYRTFFHRLVKFPGPFLARMSNLFVTVLAMKRLQLHEEIHSLHSRYGDYVRIGPRELSIIDPAAVTAIYGSRSDTKKGPWYTLLDPRTPMSFTRDREEHVRRRKTWDQSFSTKGDIFMRLSIKFGDQCSLIIALESYEPLIAKCARQLTDAIDERLDAPIEMSKWFRFYVFEIMANLAFGRPFNMLTEQTGSYFLRLMRQHMKLVGYMRHLPWLSFLLMRVPGLNWRSEKFWKWIEGQFSQRIKDGPQHPDKFSSVLDAYLRGPKSTSDTLRLHGDGYLIVIAGRHLMSIELLDAVIFEALRLHPATPAGLPRVTSSSGLTIDGTYIPPDTVVTVPLFTLFRDERSFRRPTEFIPERWTTSPELVKDRPVFFPFLIGANACIGKRLAMMKIRRVVAELLGRYNISLAPDQTEKRFIEGKIDTFALSAAPLSLKFRMRETERGN</sequence>
<dbReference type="GO" id="GO:0016705">
    <property type="term" value="F:oxidoreductase activity, acting on paired donors, with incorporation or reduction of molecular oxygen"/>
    <property type="evidence" value="ECO:0007669"/>
    <property type="project" value="InterPro"/>
</dbReference>
<dbReference type="AlphaFoldDB" id="A0A9W4N471"/>
<evidence type="ECO:0000256" key="6">
    <source>
        <dbReference type="ARBA" id="ARBA00023033"/>
    </source>
</evidence>
<dbReference type="PANTHER" id="PTHR24305:SF187">
    <property type="entry name" value="P450, PUTATIVE (EUROFUNG)-RELATED"/>
    <property type="match status" value="1"/>
</dbReference>
<evidence type="ECO:0008006" key="11">
    <source>
        <dbReference type="Google" id="ProtNLM"/>
    </source>
</evidence>
<dbReference type="PRINTS" id="PR00463">
    <property type="entry name" value="EP450I"/>
</dbReference>
<keyword evidence="8" id="KW-1133">Transmembrane helix</keyword>
<dbReference type="EMBL" id="CAJVPD010000055">
    <property type="protein sequence ID" value="CAG8279561.1"/>
    <property type="molecule type" value="Genomic_DNA"/>
</dbReference>
<dbReference type="CDD" id="cd11061">
    <property type="entry name" value="CYP67-like"/>
    <property type="match status" value="1"/>
</dbReference>
<keyword evidence="6" id="KW-0503">Monooxygenase</keyword>
<keyword evidence="8" id="KW-0472">Membrane</keyword>
<dbReference type="InterPro" id="IPR001128">
    <property type="entry name" value="Cyt_P450"/>
</dbReference>
<evidence type="ECO:0000256" key="4">
    <source>
        <dbReference type="ARBA" id="ARBA00023002"/>
    </source>
</evidence>
<evidence type="ECO:0000256" key="1">
    <source>
        <dbReference type="ARBA" id="ARBA00001971"/>
    </source>
</evidence>
<evidence type="ECO:0000256" key="2">
    <source>
        <dbReference type="ARBA" id="ARBA00010617"/>
    </source>
</evidence>
<feature type="transmembrane region" description="Helical" evidence="8">
    <location>
        <begin position="66"/>
        <end position="84"/>
    </location>
</feature>
<organism evidence="9 10">
    <name type="scientific">Penicillium salamii</name>
    <dbReference type="NCBI Taxonomy" id="1612424"/>
    <lineage>
        <taxon>Eukaryota</taxon>
        <taxon>Fungi</taxon>
        <taxon>Dikarya</taxon>
        <taxon>Ascomycota</taxon>
        <taxon>Pezizomycotina</taxon>
        <taxon>Eurotiomycetes</taxon>
        <taxon>Eurotiomycetidae</taxon>
        <taxon>Eurotiales</taxon>
        <taxon>Aspergillaceae</taxon>
        <taxon>Penicillium</taxon>
    </lineage>
</organism>
<dbReference type="PANTHER" id="PTHR24305">
    <property type="entry name" value="CYTOCHROME P450"/>
    <property type="match status" value="1"/>
</dbReference>
<dbReference type="OrthoDB" id="187171at2759"/>
<keyword evidence="3 7" id="KW-0479">Metal-binding</keyword>
<dbReference type="Proteomes" id="UP001152592">
    <property type="component" value="Unassembled WGS sequence"/>
</dbReference>
<dbReference type="InterPro" id="IPR002401">
    <property type="entry name" value="Cyt_P450_E_grp-I"/>
</dbReference>
<proteinExistence type="inferred from homology"/>
<comment type="caution">
    <text evidence="9">The sequence shown here is derived from an EMBL/GenBank/DDBJ whole genome shotgun (WGS) entry which is preliminary data.</text>
</comment>
<protein>
    <recommendedName>
        <fullName evidence="11">Cytochrome P450</fullName>
    </recommendedName>
</protein>
<accession>A0A9W4N471</accession>
<dbReference type="SUPFAM" id="SSF48264">
    <property type="entry name" value="Cytochrome P450"/>
    <property type="match status" value="1"/>
</dbReference>
<keyword evidence="8" id="KW-0812">Transmembrane</keyword>
<feature type="transmembrane region" description="Helical" evidence="8">
    <location>
        <begin position="29"/>
        <end position="45"/>
    </location>
</feature>
<dbReference type="Pfam" id="PF00067">
    <property type="entry name" value="p450"/>
    <property type="match status" value="2"/>
</dbReference>
<name>A0A9W4N471_9EURO</name>
<dbReference type="GO" id="GO:0020037">
    <property type="term" value="F:heme binding"/>
    <property type="evidence" value="ECO:0007669"/>
    <property type="project" value="InterPro"/>
</dbReference>
<comment type="cofactor">
    <cofactor evidence="1 7">
        <name>heme</name>
        <dbReference type="ChEBI" id="CHEBI:30413"/>
    </cofactor>
</comment>
<keyword evidence="7" id="KW-0349">Heme</keyword>
<feature type="binding site" description="axial binding residue" evidence="7">
    <location>
        <position position="459"/>
    </location>
    <ligand>
        <name>heme</name>
        <dbReference type="ChEBI" id="CHEBI:30413"/>
    </ligand>
    <ligandPart>
        <name>Fe</name>
        <dbReference type="ChEBI" id="CHEBI:18248"/>
    </ligandPart>
</feature>